<name>A0A6L8LE72_9RHOB</name>
<dbReference type="EMBL" id="WWEN01000002">
    <property type="protein sequence ID" value="MYM54357.1"/>
    <property type="molecule type" value="Genomic_DNA"/>
</dbReference>
<protein>
    <submittedName>
        <fullName evidence="3">PepSY domain-containing protein</fullName>
    </submittedName>
</protein>
<keyword evidence="1" id="KW-0732">Signal</keyword>
<evidence type="ECO:0000256" key="1">
    <source>
        <dbReference type="SAM" id="SignalP"/>
    </source>
</evidence>
<sequence>MTGSIKAVGFGLVLALAGMPALASGEGVMLNQETRAKIVEKMTGEGYEVRKVKTEDGYYEVYALKDGKKLEIYLDADLNPVRTKGDD</sequence>
<keyword evidence="4" id="KW-1185">Reference proteome</keyword>
<evidence type="ECO:0000313" key="4">
    <source>
        <dbReference type="Proteomes" id="UP000479043"/>
    </source>
</evidence>
<feature type="chain" id="PRO_5026931554" evidence="1">
    <location>
        <begin position="24"/>
        <end position="87"/>
    </location>
</feature>
<evidence type="ECO:0000259" key="2">
    <source>
        <dbReference type="Pfam" id="PF13670"/>
    </source>
</evidence>
<dbReference type="Pfam" id="PF13670">
    <property type="entry name" value="PepSY_2"/>
    <property type="match status" value="1"/>
</dbReference>
<evidence type="ECO:0000313" key="3">
    <source>
        <dbReference type="EMBL" id="MYM54357.1"/>
    </source>
</evidence>
<accession>A0A6L8LE72</accession>
<dbReference type="Proteomes" id="UP000479043">
    <property type="component" value="Unassembled WGS sequence"/>
</dbReference>
<dbReference type="InterPro" id="IPR025711">
    <property type="entry name" value="PepSY"/>
</dbReference>
<dbReference type="AlphaFoldDB" id="A0A6L8LE72"/>
<proteinExistence type="predicted"/>
<dbReference type="RefSeq" id="WP_160972057.1">
    <property type="nucleotide sequence ID" value="NZ_WWEN01000002.1"/>
</dbReference>
<feature type="domain" description="PepSY" evidence="2">
    <location>
        <begin position="12"/>
        <end position="76"/>
    </location>
</feature>
<reference evidence="3 4" key="1">
    <citation type="submission" date="2020-01" db="EMBL/GenBank/DDBJ databases">
        <authorList>
            <person name="Chen S."/>
        </authorList>
    </citation>
    <scope>NUCLEOTIDE SEQUENCE [LARGE SCALE GENOMIC DNA]</scope>
    <source>
        <strain evidence="3 4">GS-10</strain>
    </source>
</reference>
<gene>
    <name evidence="3" type="ORF">GR167_03500</name>
</gene>
<feature type="signal peptide" evidence="1">
    <location>
        <begin position="1"/>
        <end position="23"/>
    </location>
</feature>
<organism evidence="3 4">
    <name type="scientific">Thalassovita mangrovi</name>
    <dbReference type="NCBI Taxonomy" id="2692236"/>
    <lineage>
        <taxon>Bacteria</taxon>
        <taxon>Pseudomonadati</taxon>
        <taxon>Pseudomonadota</taxon>
        <taxon>Alphaproteobacteria</taxon>
        <taxon>Rhodobacterales</taxon>
        <taxon>Roseobacteraceae</taxon>
        <taxon>Thalassovita</taxon>
    </lineage>
</organism>
<comment type="caution">
    <text evidence="3">The sequence shown here is derived from an EMBL/GenBank/DDBJ whole genome shotgun (WGS) entry which is preliminary data.</text>
</comment>